<dbReference type="PANTHER" id="PTHR11538">
    <property type="entry name" value="PHENYLALANYL-TRNA SYNTHETASE"/>
    <property type="match status" value="1"/>
</dbReference>
<evidence type="ECO:0000256" key="7">
    <source>
        <dbReference type="ARBA" id="ARBA00022840"/>
    </source>
</evidence>
<keyword evidence="3" id="KW-0963">Cytoplasm</keyword>
<comment type="subcellular location">
    <subcellularLocation>
        <location evidence="1">Cytoplasm</location>
    </subcellularLocation>
</comment>
<accession>A0A059Y7M7</accession>
<dbReference type="AlphaFoldDB" id="A0A059Y7M7"/>
<dbReference type="GeneID" id="31507436"/>
<keyword evidence="4 13" id="KW-0436">Ligase</keyword>
<evidence type="ECO:0000256" key="6">
    <source>
        <dbReference type="ARBA" id="ARBA00022741"/>
    </source>
</evidence>
<dbReference type="InterPro" id="IPR010978">
    <property type="entry name" value="tRNA-bd_arm"/>
</dbReference>
<reference evidence="13 14" key="1">
    <citation type="submission" date="2013-04" db="EMBL/GenBank/DDBJ databases">
        <authorList>
            <person name="Lin L."/>
            <person name="Zeng Z."/>
            <person name="Xie J."/>
            <person name="Luo L."/>
            <person name="Yang Z."/>
            <person name="Liang W."/>
            <person name="Lin H."/>
            <person name="Dong C."/>
            <person name="Sun Y."/>
        </authorList>
    </citation>
    <scope>NUCLEOTIDE SEQUENCE [LARGE SCALE GENOMIC DNA]</scope>
    <source>
        <strain evidence="13 14">CQ-W70</strain>
    </source>
</reference>
<keyword evidence="8" id="KW-0460">Magnesium</keyword>
<keyword evidence="7" id="KW-0067">ATP-binding</keyword>
<dbReference type="InterPro" id="IPR006195">
    <property type="entry name" value="aa-tRNA-synth_II"/>
</dbReference>
<evidence type="ECO:0000313" key="14">
    <source>
        <dbReference type="Proteomes" id="UP000027182"/>
    </source>
</evidence>
<evidence type="ECO:0000256" key="8">
    <source>
        <dbReference type="ARBA" id="ARBA00022842"/>
    </source>
</evidence>
<evidence type="ECO:0000256" key="3">
    <source>
        <dbReference type="ARBA" id="ARBA00022490"/>
    </source>
</evidence>
<dbReference type="Gene3D" id="3.30.930.10">
    <property type="entry name" value="Bira Bifunctional Protein, Domain 2"/>
    <property type="match status" value="1"/>
</dbReference>
<dbReference type="RefSeq" id="WP_013456569.1">
    <property type="nucleotide sequence ID" value="NZ_CP005933.1"/>
</dbReference>
<dbReference type="InterPro" id="IPR004529">
    <property type="entry name" value="Phe-tRNA-synth_IIc_asu"/>
</dbReference>
<dbReference type="InterPro" id="IPR004188">
    <property type="entry name" value="Phe-tRNA_ligase_II_N"/>
</dbReference>
<dbReference type="HOGENOM" id="CLU_025086_0_1_14"/>
<evidence type="ECO:0000256" key="11">
    <source>
        <dbReference type="ARBA" id="ARBA00049255"/>
    </source>
</evidence>
<evidence type="ECO:0000256" key="9">
    <source>
        <dbReference type="ARBA" id="ARBA00022917"/>
    </source>
</evidence>
<dbReference type="KEGG" id="mbq:K668_00345"/>
<dbReference type="EMBL" id="CP005933">
    <property type="protein sequence ID" value="AIA33661.1"/>
    <property type="molecule type" value="Genomic_DNA"/>
</dbReference>
<evidence type="ECO:0000256" key="5">
    <source>
        <dbReference type="ARBA" id="ARBA00022723"/>
    </source>
</evidence>
<dbReference type="PATRIC" id="fig|1316930.3.peg.72"/>
<evidence type="ECO:0000256" key="2">
    <source>
        <dbReference type="ARBA" id="ARBA00012814"/>
    </source>
</evidence>
<gene>
    <name evidence="13" type="primary">pheS</name>
    <name evidence="13" type="ORF">K668_00345</name>
</gene>
<dbReference type="SUPFAM" id="SSF55681">
    <property type="entry name" value="Class II aaRS and biotin synthetases"/>
    <property type="match status" value="1"/>
</dbReference>
<protein>
    <recommendedName>
        <fullName evidence="2">phenylalanine--tRNA ligase</fullName>
        <ecNumber evidence="2">6.1.1.20</ecNumber>
    </recommendedName>
</protein>
<dbReference type="Pfam" id="PF01409">
    <property type="entry name" value="tRNA-synt_2d"/>
    <property type="match status" value="1"/>
</dbReference>
<evidence type="ECO:0000259" key="12">
    <source>
        <dbReference type="PROSITE" id="PS50862"/>
    </source>
</evidence>
<dbReference type="GO" id="GO:0006432">
    <property type="term" value="P:phenylalanyl-tRNA aminoacylation"/>
    <property type="evidence" value="ECO:0007669"/>
    <property type="project" value="InterPro"/>
</dbReference>
<dbReference type="CDD" id="cd00496">
    <property type="entry name" value="PheRS_alpha_core"/>
    <property type="match status" value="1"/>
</dbReference>
<dbReference type="GO" id="GO:0000049">
    <property type="term" value="F:tRNA binding"/>
    <property type="evidence" value="ECO:0007669"/>
    <property type="project" value="InterPro"/>
</dbReference>
<dbReference type="PANTHER" id="PTHR11538:SF41">
    <property type="entry name" value="PHENYLALANINE--TRNA LIGASE, MITOCHONDRIAL"/>
    <property type="match status" value="1"/>
</dbReference>
<feature type="domain" description="Aminoacyl-transfer RNA synthetases class-II family profile" evidence="12">
    <location>
        <begin position="178"/>
        <end position="316"/>
    </location>
</feature>
<dbReference type="GO" id="GO:0005737">
    <property type="term" value="C:cytoplasm"/>
    <property type="evidence" value="ECO:0007669"/>
    <property type="project" value="UniProtKB-SubCell"/>
</dbReference>
<dbReference type="GO" id="GO:0004826">
    <property type="term" value="F:phenylalanine-tRNA ligase activity"/>
    <property type="evidence" value="ECO:0007669"/>
    <property type="project" value="UniProtKB-EC"/>
</dbReference>
<proteinExistence type="predicted"/>
<evidence type="ECO:0000256" key="10">
    <source>
        <dbReference type="ARBA" id="ARBA00023146"/>
    </source>
</evidence>
<dbReference type="GO" id="GO:0046872">
    <property type="term" value="F:metal ion binding"/>
    <property type="evidence" value="ECO:0007669"/>
    <property type="project" value="UniProtKB-KW"/>
</dbReference>
<dbReference type="PROSITE" id="PS50862">
    <property type="entry name" value="AA_TRNA_LIGASE_II"/>
    <property type="match status" value="1"/>
</dbReference>
<comment type="catalytic activity">
    <reaction evidence="11">
        <text>tRNA(Phe) + L-phenylalanine + ATP = L-phenylalanyl-tRNA(Phe) + AMP + diphosphate + H(+)</text>
        <dbReference type="Rhea" id="RHEA:19413"/>
        <dbReference type="Rhea" id="RHEA-COMP:9668"/>
        <dbReference type="Rhea" id="RHEA-COMP:9699"/>
        <dbReference type="ChEBI" id="CHEBI:15378"/>
        <dbReference type="ChEBI" id="CHEBI:30616"/>
        <dbReference type="ChEBI" id="CHEBI:33019"/>
        <dbReference type="ChEBI" id="CHEBI:58095"/>
        <dbReference type="ChEBI" id="CHEBI:78442"/>
        <dbReference type="ChEBI" id="CHEBI:78531"/>
        <dbReference type="ChEBI" id="CHEBI:456215"/>
        <dbReference type="EC" id="6.1.1.20"/>
    </reaction>
</comment>
<organism evidence="13 14">
    <name type="scientific">Mycoplasmopsis bovis CQ-W70</name>
    <dbReference type="NCBI Taxonomy" id="1316930"/>
    <lineage>
        <taxon>Bacteria</taxon>
        <taxon>Bacillati</taxon>
        <taxon>Mycoplasmatota</taxon>
        <taxon>Mycoplasmoidales</taxon>
        <taxon>Metamycoplasmataceae</taxon>
        <taxon>Mycoplasmopsis</taxon>
    </lineage>
</organism>
<evidence type="ECO:0000313" key="13">
    <source>
        <dbReference type="EMBL" id="AIA33661.1"/>
    </source>
</evidence>
<keyword evidence="9" id="KW-0648">Protein biosynthesis</keyword>
<dbReference type="Pfam" id="PF02912">
    <property type="entry name" value="Phe_tRNA-synt_N"/>
    <property type="match status" value="1"/>
</dbReference>
<name>A0A059Y7M7_MYCBV</name>
<dbReference type="EC" id="6.1.1.20" evidence="2"/>
<evidence type="ECO:0000256" key="4">
    <source>
        <dbReference type="ARBA" id="ARBA00022598"/>
    </source>
</evidence>
<dbReference type="GO" id="GO:0005524">
    <property type="term" value="F:ATP binding"/>
    <property type="evidence" value="ECO:0007669"/>
    <property type="project" value="UniProtKB-KW"/>
</dbReference>
<dbReference type="NCBIfam" id="TIGR00468">
    <property type="entry name" value="pheS"/>
    <property type="match status" value="1"/>
</dbReference>
<dbReference type="InterPro" id="IPR045864">
    <property type="entry name" value="aa-tRNA-synth_II/BPL/LPL"/>
</dbReference>
<evidence type="ECO:0000256" key="1">
    <source>
        <dbReference type="ARBA" id="ARBA00004496"/>
    </source>
</evidence>
<dbReference type="InterPro" id="IPR002319">
    <property type="entry name" value="Phenylalanyl-tRNA_Synthase"/>
</dbReference>
<dbReference type="Proteomes" id="UP000027182">
    <property type="component" value="Chromosome"/>
</dbReference>
<dbReference type="SUPFAM" id="SSF46589">
    <property type="entry name" value="tRNA-binding arm"/>
    <property type="match status" value="1"/>
</dbReference>
<keyword evidence="10" id="KW-0030">Aminoacyl-tRNA synthetase</keyword>
<keyword evidence="5" id="KW-0479">Metal-binding</keyword>
<sequence>MSSKINWDEIKTFEQYKQAKNLAFGPGSEIEELKSKIKSSNPEERKLIGIKISEIKSFYELKFKEIEEKLEKDKINKIIENEFIDVTKPLKQLGSLHPISIIEQRLRDWFTQNGYFEAVGGEITNEEYNFERLNIPNNHPARASHDSLYITNNILLRTHNTGITAYELEKNANKCANIFSIGKVYRNDEDDATHSHQFTQLDFVSVGQQVSFPNLIWTLKSLLSYVFEEELEIRLRPSYFPFTEPSVEVDIFYKNKWIEVLGAGMLHSNVMKKAGYDSKKFYGFAAGLGLERLTMIKYAISDIRYLYKNDLRTLLQFKNEK</sequence>
<keyword evidence="6" id="KW-0547">Nucleotide-binding</keyword>